<evidence type="ECO:0000259" key="2">
    <source>
        <dbReference type="Pfam" id="PF17998"/>
    </source>
</evidence>
<dbReference type="Pfam" id="PF17998">
    <property type="entry name" value="AgI_II_C2"/>
    <property type="match status" value="1"/>
</dbReference>
<feature type="region of interest" description="Disordered" evidence="1">
    <location>
        <begin position="140"/>
        <end position="164"/>
    </location>
</feature>
<dbReference type="EMBL" id="DF820492">
    <property type="protein sequence ID" value="GAK31326.1"/>
    <property type="molecule type" value="Genomic_DNA"/>
</dbReference>
<proteinExistence type="predicted"/>
<dbReference type="InterPro" id="IPR026466">
    <property type="entry name" value="Fim_isopep_form_D2_dom"/>
</dbReference>
<dbReference type="AlphaFoldDB" id="A0A069D1V5"/>
<dbReference type="Gene3D" id="2.60.40.740">
    <property type="match status" value="1"/>
</dbReference>
<feature type="domain" description="Antigen I/II N-terminal" evidence="3">
    <location>
        <begin position="55"/>
        <end position="144"/>
    </location>
</feature>
<evidence type="ECO:0000313" key="5">
    <source>
        <dbReference type="Proteomes" id="UP000030643"/>
    </source>
</evidence>
<keyword evidence="5" id="KW-1185">Reference proteome</keyword>
<accession>A0A069D1V5</accession>
<dbReference type="STRING" id="1329250.WOSG25_090230"/>
<evidence type="ECO:0000256" key="1">
    <source>
        <dbReference type="SAM" id="MobiDB-lite"/>
    </source>
</evidence>
<dbReference type="OrthoDB" id="2150659at2"/>
<dbReference type="Proteomes" id="UP000030643">
    <property type="component" value="Unassembled WGS sequence"/>
</dbReference>
<dbReference type="eggNOG" id="ENOG5032DWZ">
    <property type="taxonomic scope" value="Bacteria"/>
</dbReference>
<feature type="compositionally biased region" description="Polar residues" evidence="1">
    <location>
        <begin position="145"/>
        <end position="158"/>
    </location>
</feature>
<dbReference type="InterPro" id="IPR041324">
    <property type="entry name" value="AgI/II_N"/>
</dbReference>
<dbReference type="Pfam" id="PF18652">
    <property type="entry name" value="Adhesin_P1_N"/>
    <property type="match status" value="1"/>
</dbReference>
<protein>
    <submittedName>
        <fullName evidence="4">Putative cell surface protein</fullName>
    </submittedName>
</protein>
<organism evidence="4 5">
    <name type="scientific">Weissella oryzae (strain DSM 25784 / JCM 18191 / LMG 30913 / SG25)</name>
    <dbReference type="NCBI Taxonomy" id="1329250"/>
    <lineage>
        <taxon>Bacteria</taxon>
        <taxon>Bacillati</taxon>
        <taxon>Bacillota</taxon>
        <taxon>Bacilli</taxon>
        <taxon>Lactobacillales</taxon>
        <taxon>Lactobacillaceae</taxon>
        <taxon>Weissella</taxon>
    </lineage>
</organism>
<gene>
    <name evidence="4" type="ORF">WOSG25_090230</name>
</gene>
<dbReference type="RefSeq" id="WP_027699322.1">
    <property type="nucleotide sequence ID" value="NZ_DF820492.1"/>
</dbReference>
<sequence>MNKDSKATQVINALQVGSQKTVVLFSTALILAGTGLNASRIFAEDTTNKDTDTTAKKGDNGISINVGNDDLKAAAKEAQDAGLKVTEKATKYQTVTEKDADETEKKVAADNAAQAKSIREKVAKYKADKAQYDKDKAAYDKGNSAIPSQDNANDSGLNTEGGVSKNGDWRYMLTGSRDDVRNSKLTIVASKNLSAAVAEHQYLKKGTILRWNDNTQMTQEQGKTGSMFDGSVYDNGGSVVLTNVGTLQDGTNVNMKLSSDQSFLVAPHEPNQDNNGRSGKIIVDSLDDANITYQFIDDKGNPVKIWHGLFLSDIDEPVSGYIQNVDLSKAQQNGIAVVDNGLNVDKYDLVRKQSGDNTDSNKDSVMAVEYGSHNTIHVYNSGSTKSNGYGDKQRHMITPLFGQELDVTVLNPPAEITKPDIEYQTTELVEVPEVTKDVEAGEVNGDTDASINGKQVKKGDELSYPLAVKTALPANREDIKSLSWKDKLPDGFEYKSAKAFDENGKDVSNYLKIEYKDGEFVATATDEYLKLINADKTKAFKLLTIDIYGNANKDGVTFNNTYELSVNDKTFDSNEVSNSTPAAPEAKQEPTPQLAHTGTTNGLKVLWNKFLQVFN</sequence>
<dbReference type="NCBIfam" id="TIGR04226">
    <property type="entry name" value="RrgB_K2N_iso_D2"/>
    <property type="match status" value="1"/>
</dbReference>
<feature type="domain" description="Adhesin isopeptide-forming adherence" evidence="2">
    <location>
        <begin position="444"/>
        <end position="579"/>
    </location>
</feature>
<feature type="region of interest" description="Disordered" evidence="1">
    <location>
        <begin position="572"/>
        <end position="598"/>
    </location>
</feature>
<feature type="compositionally biased region" description="Polar residues" evidence="1">
    <location>
        <begin position="572"/>
        <end position="581"/>
    </location>
</feature>
<evidence type="ECO:0000259" key="3">
    <source>
        <dbReference type="Pfam" id="PF18652"/>
    </source>
</evidence>
<dbReference type="InterPro" id="IPR026345">
    <property type="entry name" value="Adh_isopep-form_adh_dom"/>
</dbReference>
<name>A0A069D1V5_WEIOS</name>
<reference evidence="5" key="1">
    <citation type="journal article" date="2014" name="Genome Announc.">
        <title>Draft genome sequence of Weissella oryzae SG25T, isolated from fermented rice grains.</title>
        <authorList>
            <person name="Tanizawa Y."/>
            <person name="Fujisawa T."/>
            <person name="Mochizuki T."/>
            <person name="Kaminuma E."/>
            <person name="Suzuki Y."/>
            <person name="Nakamura Y."/>
            <person name="Tohno M."/>
        </authorList>
    </citation>
    <scope>NUCLEOTIDE SEQUENCE [LARGE SCALE GENOMIC DNA]</scope>
    <source>
        <strain evidence="5">DSM 25784 / JCM 18191 / LMG 30913 / SG25</strain>
    </source>
</reference>
<evidence type="ECO:0000313" key="4">
    <source>
        <dbReference type="EMBL" id="GAK31326.1"/>
    </source>
</evidence>